<gene>
    <name evidence="2" type="ORF">KCMC57_06340</name>
</gene>
<dbReference type="PANTHER" id="PTHR40274">
    <property type="entry name" value="VIRGINIAMYCIN B LYASE"/>
    <property type="match status" value="1"/>
</dbReference>
<reference evidence="2" key="1">
    <citation type="submission" date="2024-07" db="EMBL/GenBank/DDBJ databases">
        <title>Complete genome sequences of cellulolytic bacteria, Kitasatospora sp. CMC57 and Streptomyces sp. CMC78, isolated from Japanese agricultural soil.</title>
        <authorList>
            <person name="Hashimoto T."/>
            <person name="Ito M."/>
            <person name="Iwamoto M."/>
            <person name="Fukahori D."/>
            <person name="Shoda T."/>
            <person name="Sakoda M."/>
            <person name="Morohoshi T."/>
            <person name="Mitsuboshi M."/>
            <person name="Nishizawa T."/>
        </authorList>
    </citation>
    <scope>NUCLEOTIDE SEQUENCE</scope>
    <source>
        <strain evidence="2">CMC57</strain>
    </source>
</reference>
<dbReference type="Pfam" id="PF20067">
    <property type="entry name" value="SSL_N"/>
    <property type="match status" value="1"/>
</dbReference>
<organism evidence="2">
    <name type="scientific">Kitasatospora sp. CMC57</name>
    <dbReference type="NCBI Taxonomy" id="3231513"/>
    <lineage>
        <taxon>Bacteria</taxon>
        <taxon>Bacillati</taxon>
        <taxon>Actinomycetota</taxon>
        <taxon>Actinomycetes</taxon>
        <taxon>Kitasatosporales</taxon>
        <taxon>Streptomycetaceae</taxon>
        <taxon>Kitasatospora</taxon>
    </lineage>
</organism>
<evidence type="ECO:0000256" key="1">
    <source>
        <dbReference type="SAM" id="SignalP"/>
    </source>
</evidence>
<dbReference type="PANTHER" id="PTHR40274:SF3">
    <property type="entry name" value="VIRGINIAMYCIN B LYASE"/>
    <property type="match status" value="1"/>
</dbReference>
<proteinExistence type="predicted"/>
<feature type="chain" id="PRO_5044242972" description="Superoxide dismutase" evidence="1">
    <location>
        <begin position="35"/>
        <end position="320"/>
    </location>
</feature>
<dbReference type="Gene3D" id="2.120.10.30">
    <property type="entry name" value="TolB, C-terminal domain"/>
    <property type="match status" value="1"/>
</dbReference>
<evidence type="ECO:0008006" key="3">
    <source>
        <dbReference type="Google" id="ProtNLM"/>
    </source>
</evidence>
<accession>A0AB33JN59</accession>
<evidence type="ECO:0000313" key="2">
    <source>
        <dbReference type="EMBL" id="BFP44266.1"/>
    </source>
</evidence>
<dbReference type="InterPro" id="IPR051344">
    <property type="entry name" value="Vgb"/>
</dbReference>
<keyword evidence="1" id="KW-0732">Signal</keyword>
<dbReference type="AlphaFoldDB" id="A0AB33JN59"/>
<dbReference type="SUPFAM" id="SSF63829">
    <property type="entry name" value="Calcium-dependent phosphotriesterase"/>
    <property type="match status" value="1"/>
</dbReference>
<dbReference type="PROSITE" id="PS51318">
    <property type="entry name" value="TAT"/>
    <property type="match status" value="1"/>
</dbReference>
<dbReference type="InterPro" id="IPR011042">
    <property type="entry name" value="6-blade_b-propeller_TolB-like"/>
</dbReference>
<feature type="signal peptide" evidence="1">
    <location>
        <begin position="1"/>
        <end position="34"/>
    </location>
</feature>
<name>A0AB33JN59_9ACTN</name>
<dbReference type="RefSeq" id="WP_407986864.1">
    <property type="nucleotide sequence ID" value="NZ_AP035881.2"/>
</dbReference>
<dbReference type="EMBL" id="AP035881">
    <property type="protein sequence ID" value="BFP44266.1"/>
    <property type="molecule type" value="Genomic_DNA"/>
</dbReference>
<sequence>MSENISRRRLLGLGAAVGTTALLRSALPASSAYAADRWPDGFPLPDGFQPEGIAIDSRGRTYVGSLADGAVHRIDLATGRGTPFSPGPAAGTPSLGMKVDHRGRLLVAGGGGGDARVLDTRTGELLASYRLAAGDDTFVNDVVLTPEAAWFTDSARPVLYGLPFGPGGRLPRPGQVVRLPLTGEFDQAPGSFGANGIETTPDGCALLVVNMTTGSLFRVDPRSGNARKVDLAGESLTRGDGLLRQGPELFVVRNLFNEIAVLRLDHAGRSGRLSRRITDPRFRIPTTVAAHRDRLYLPNARFDTEPLPGTDYDVVAVPRG</sequence>
<protein>
    <recommendedName>
        <fullName evidence="3">Superoxide dismutase</fullName>
    </recommendedName>
</protein>
<dbReference type="InterPro" id="IPR006311">
    <property type="entry name" value="TAT_signal"/>
</dbReference>